<gene>
    <name evidence="1" type="ORF">ACIKP9_09135</name>
</gene>
<organism evidence="1 2">
    <name type="scientific">Methylobacillus methanolivorans</name>
    <dbReference type="NCBI Taxonomy" id="1848927"/>
    <lineage>
        <taxon>Bacteria</taxon>
        <taxon>Pseudomonadati</taxon>
        <taxon>Pseudomonadota</taxon>
        <taxon>Betaproteobacteria</taxon>
        <taxon>Nitrosomonadales</taxon>
        <taxon>Methylophilaceae</taxon>
        <taxon>Methylobacillus</taxon>
    </lineage>
</organism>
<proteinExistence type="predicted"/>
<name>A0ABW8GQX7_9PROT</name>
<dbReference type="Proteomes" id="UP001617669">
    <property type="component" value="Unassembled WGS sequence"/>
</dbReference>
<dbReference type="RefSeq" id="WP_400881631.1">
    <property type="nucleotide sequence ID" value="NZ_JBIWXY010000001.1"/>
</dbReference>
<reference evidence="1 2" key="1">
    <citation type="submission" date="2024-11" db="EMBL/GenBank/DDBJ databases">
        <authorList>
            <person name="Kaparullina E.N."/>
            <person name="Delegan Y.A."/>
            <person name="Doronina N.V."/>
        </authorList>
    </citation>
    <scope>NUCLEOTIDE SEQUENCE [LARGE SCALE GENOMIC DNA]</scope>
    <source>
        <strain evidence="1 2">7sh_L</strain>
    </source>
</reference>
<sequence>MLRKWLLITLLPFLLLFGQQALFAHEISHLGDAVPYSQDQAPHVSFCSQCLAISGLGSALPSTPSSILVHTPPLLAETKQVLVKHTSPLHAYISRAPPAVMTSSSR</sequence>
<evidence type="ECO:0000313" key="2">
    <source>
        <dbReference type="Proteomes" id="UP001617669"/>
    </source>
</evidence>
<protein>
    <recommendedName>
        <fullName evidence="3">DUF2946 domain-containing protein</fullName>
    </recommendedName>
</protein>
<keyword evidence="2" id="KW-1185">Reference proteome</keyword>
<accession>A0ABW8GQX7</accession>
<evidence type="ECO:0008006" key="3">
    <source>
        <dbReference type="Google" id="ProtNLM"/>
    </source>
</evidence>
<comment type="caution">
    <text evidence="1">The sequence shown here is derived from an EMBL/GenBank/DDBJ whole genome shotgun (WGS) entry which is preliminary data.</text>
</comment>
<evidence type="ECO:0000313" key="1">
    <source>
        <dbReference type="EMBL" id="MFJ5446390.1"/>
    </source>
</evidence>
<dbReference type="EMBL" id="JBIWXY010000001">
    <property type="protein sequence ID" value="MFJ5446390.1"/>
    <property type="molecule type" value="Genomic_DNA"/>
</dbReference>